<feature type="region of interest" description="Disordered" evidence="1">
    <location>
        <begin position="33"/>
        <end position="89"/>
    </location>
</feature>
<accession>A0A150G3W0</accession>
<dbReference type="Proteomes" id="UP000075714">
    <property type="component" value="Unassembled WGS sequence"/>
</dbReference>
<organism evidence="2 3">
    <name type="scientific">Gonium pectorale</name>
    <name type="common">Green alga</name>
    <dbReference type="NCBI Taxonomy" id="33097"/>
    <lineage>
        <taxon>Eukaryota</taxon>
        <taxon>Viridiplantae</taxon>
        <taxon>Chlorophyta</taxon>
        <taxon>core chlorophytes</taxon>
        <taxon>Chlorophyceae</taxon>
        <taxon>CS clade</taxon>
        <taxon>Chlamydomonadales</taxon>
        <taxon>Volvocaceae</taxon>
        <taxon>Gonium</taxon>
    </lineage>
</organism>
<name>A0A150G3W0_GONPE</name>
<evidence type="ECO:0000313" key="3">
    <source>
        <dbReference type="Proteomes" id="UP000075714"/>
    </source>
</evidence>
<feature type="compositionally biased region" description="Low complexity" evidence="1">
    <location>
        <begin position="33"/>
        <end position="45"/>
    </location>
</feature>
<proteinExistence type="predicted"/>
<feature type="compositionally biased region" description="Pro residues" evidence="1">
    <location>
        <begin position="160"/>
        <end position="171"/>
    </location>
</feature>
<comment type="caution">
    <text evidence="2">The sequence shown here is derived from an EMBL/GenBank/DDBJ whole genome shotgun (WGS) entry which is preliminary data.</text>
</comment>
<evidence type="ECO:0000256" key="1">
    <source>
        <dbReference type="SAM" id="MobiDB-lite"/>
    </source>
</evidence>
<dbReference type="EMBL" id="LSYV01000072">
    <property type="protein sequence ID" value="KXZ44205.1"/>
    <property type="molecule type" value="Genomic_DNA"/>
</dbReference>
<feature type="compositionally biased region" description="Gly residues" evidence="1">
    <location>
        <begin position="307"/>
        <end position="320"/>
    </location>
</feature>
<protein>
    <submittedName>
        <fullName evidence="2">Uncharacterized protein</fullName>
    </submittedName>
</protein>
<keyword evidence="3" id="KW-1185">Reference proteome</keyword>
<evidence type="ECO:0000313" key="2">
    <source>
        <dbReference type="EMBL" id="KXZ44205.1"/>
    </source>
</evidence>
<feature type="region of interest" description="Disordered" evidence="1">
    <location>
        <begin position="153"/>
        <end position="174"/>
    </location>
</feature>
<reference evidence="3" key="1">
    <citation type="journal article" date="2016" name="Nat. Commun.">
        <title>The Gonium pectorale genome demonstrates co-option of cell cycle regulation during the evolution of multicellularity.</title>
        <authorList>
            <person name="Hanschen E.R."/>
            <person name="Marriage T.N."/>
            <person name="Ferris P.J."/>
            <person name="Hamaji T."/>
            <person name="Toyoda A."/>
            <person name="Fujiyama A."/>
            <person name="Neme R."/>
            <person name="Noguchi H."/>
            <person name="Minakuchi Y."/>
            <person name="Suzuki M."/>
            <person name="Kawai-Toyooka H."/>
            <person name="Smith D.R."/>
            <person name="Sparks H."/>
            <person name="Anderson J."/>
            <person name="Bakaric R."/>
            <person name="Luria V."/>
            <person name="Karger A."/>
            <person name="Kirschner M.W."/>
            <person name="Durand P.M."/>
            <person name="Michod R.E."/>
            <person name="Nozaki H."/>
            <person name="Olson B.J."/>
        </authorList>
    </citation>
    <scope>NUCLEOTIDE SEQUENCE [LARGE SCALE GENOMIC DNA]</scope>
    <source>
        <strain evidence="3">NIES-2863</strain>
    </source>
</reference>
<sequence>MRGQWTTVDERSLRHPTALMILTDMAVRGGASETGAAADNAAGAAGDEGGDGDGDRDEADGVSTPGGPVSSVSPAAAAPSSPPSSFAACTPRSEATRACGLSFRHLAAGTSAAAAAAGAAAAAAPLSRAETDEPNASSAFTFAFTTIAAASTVDSGAGPRPLPRRVPPPPVGVLAPEAPSERVWSAADSALQRVHGAPPGASTRVGPDAATPDDAAAVSGIVASGLLVLASKESCPSDAWQRACLPEHGVACHLGYLVAPGDGVRGGGAGVGFGSAPWAQAVSCWLQAVRGEAGAGERARTGCGATAAGGGSGDSGGCGGTVREQRAAAEDRPTQQPTAMMILTAVDVVGVADDLTATDTECRGRNDGDANDPFESVHLGAPCAQAAHSRAAAAGGDSAGAPAPPSASASGPPASALASTQVLASASTGSTGSSAGPPAAACSTQGSFRGGETCPTHLDNKAAPAAAALASAGHMGDGTSGDRADAHDRAEWRRGHGAEGKGGRLRELLLRCFGS</sequence>
<feature type="compositionally biased region" description="Acidic residues" evidence="1">
    <location>
        <begin position="48"/>
        <end position="60"/>
    </location>
</feature>
<dbReference type="AlphaFoldDB" id="A0A150G3W0"/>
<feature type="region of interest" description="Disordered" evidence="1">
    <location>
        <begin position="304"/>
        <end position="338"/>
    </location>
</feature>
<gene>
    <name evidence="2" type="ORF">GPECTOR_71g566</name>
</gene>
<feature type="compositionally biased region" description="Low complexity" evidence="1">
    <location>
        <begin position="61"/>
        <end position="88"/>
    </location>
</feature>
<feature type="compositionally biased region" description="Basic and acidic residues" evidence="1">
    <location>
        <begin position="323"/>
        <end position="333"/>
    </location>
</feature>
<feature type="region of interest" description="Disordered" evidence="1">
    <location>
        <begin position="394"/>
        <end position="415"/>
    </location>
</feature>